<organism evidence="4 5">
    <name type="scientific">Streptomyces griseosporeus</name>
    <dbReference type="NCBI Taxonomy" id="1910"/>
    <lineage>
        <taxon>Bacteria</taxon>
        <taxon>Bacillati</taxon>
        <taxon>Actinomycetota</taxon>
        <taxon>Actinomycetes</taxon>
        <taxon>Kitasatosporales</taxon>
        <taxon>Streptomycetaceae</taxon>
        <taxon>Streptomyces</taxon>
    </lineage>
</organism>
<dbReference type="SUPFAM" id="SSF52402">
    <property type="entry name" value="Adenine nucleotide alpha hydrolases-like"/>
    <property type="match status" value="2"/>
</dbReference>
<reference evidence="4 5" key="1">
    <citation type="submission" date="2024-06" db="EMBL/GenBank/DDBJ databases">
        <title>The Natural Products Discovery Center: Release of the First 8490 Sequenced Strains for Exploring Actinobacteria Biosynthetic Diversity.</title>
        <authorList>
            <person name="Kalkreuter E."/>
            <person name="Kautsar S.A."/>
            <person name="Yang D."/>
            <person name="Bader C.D."/>
            <person name="Teijaro C.N."/>
            <person name="Fluegel L."/>
            <person name="Davis C.M."/>
            <person name="Simpson J.R."/>
            <person name="Lauterbach L."/>
            <person name="Steele A.D."/>
            <person name="Gui C."/>
            <person name="Meng S."/>
            <person name="Li G."/>
            <person name="Viehrig K."/>
            <person name="Ye F."/>
            <person name="Su P."/>
            <person name="Kiefer A.F."/>
            <person name="Nichols A."/>
            <person name="Cepeda A.J."/>
            <person name="Yan W."/>
            <person name="Fan B."/>
            <person name="Jiang Y."/>
            <person name="Adhikari A."/>
            <person name="Zheng C.-J."/>
            <person name="Schuster L."/>
            <person name="Cowan T.M."/>
            <person name="Smanski M.J."/>
            <person name="Chevrette M.G."/>
            <person name="De Carvalho L.P.S."/>
            <person name="Shen B."/>
        </authorList>
    </citation>
    <scope>NUCLEOTIDE SEQUENCE [LARGE SCALE GENOMIC DNA]</scope>
    <source>
        <strain evidence="4 5">NPDC052360</strain>
    </source>
</reference>
<dbReference type="EMBL" id="JBFAUJ010000016">
    <property type="protein sequence ID" value="MEV8463641.1"/>
    <property type="molecule type" value="Genomic_DNA"/>
</dbReference>
<feature type="domain" description="UspA" evidence="3">
    <location>
        <begin position="162"/>
        <end position="274"/>
    </location>
</feature>
<feature type="compositionally biased region" description="Low complexity" evidence="2">
    <location>
        <begin position="287"/>
        <end position="302"/>
    </location>
</feature>
<dbReference type="Pfam" id="PF00582">
    <property type="entry name" value="Usp"/>
    <property type="match status" value="2"/>
</dbReference>
<dbReference type="Gene3D" id="3.40.50.620">
    <property type="entry name" value="HUPs"/>
    <property type="match status" value="2"/>
</dbReference>
<evidence type="ECO:0000313" key="4">
    <source>
        <dbReference type="EMBL" id="MEV8463641.1"/>
    </source>
</evidence>
<sequence length="396" mass="40616">MSRSVVAGVDGSPEGLTAADWAAREALRRGLPLRLVHAWEAGLPEGAPETGPSGLRAPQQHARQVLQRALARLGERYPRLDVTAEQVPRAPVAALLAEAADADLLVIGSQGPSGLGGFLSGAVALATVARIARPVVLVRAGLTAEAEHLPGDDGTPSEHTPYRDVAVAVDVDAPPADEVLDFAFRAAALRNAPLRAVHAWHMPFSHRLPDAEQRARAREAAENRLSDLLAPWQREYPGVVVRENLHEGRPAHVLVRAAGGAGLLVVGNRRKPGPAASRGDAARTRTDASGTGTDVSGTGTDAPGTSTGQVATGTGSSPVGAGTGPAGTPTGAAEDRTAPSGGARTALSDPRIGPGDAGAPTAPVDTRIRPAPTRTTPVAHALIHHVRCPVALVPHD</sequence>
<feature type="domain" description="UspA" evidence="3">
    <location>
        <begin position="1"/>
        <end position="139"/>
    </location>
</feature>
<keyword evidence="5" id="KW-1185">Reference proteome</keyword>
<dbReference type="RefSeq" id="WP_239513297.1">
    <property type="nucleotide sequence ID" value="NZ_JBFAUJ010000016.1"/>
</dbReference>
<accession>A0ABV3KWL7</accession>
<evidence type="ECO:0000313" key="5">
    <source>
        <dbReference type="Proteomes" id="UP001553148"/>
    </source>
</evidence>
<dbReference type="InterPro" id="IPR014729">
    <property type="entry name" value="Rossmann-like_a/b/a_fold"/>
</dbReference>
<evidence type="ECO:0000259" key="3">
    <source>
        <dbReference type="Pfam" id="PF00582"/>
    </source>
</evidence>
<evidence type="ECO:0000256" key="2">
    <source>
        <dbReference type="SAM" id="MobiDB-lite"/>
    </source>
</evidence>
<comment type="similarity">
    <text evidence="1">Belongs to the universal stress protein A family.</text>
</comment>
<dbReference type="PANTHER" id="PTHR46268">
    <property type="entry name" value="STRESS RESPONSE PROTEIN NHAX"/>
    <property type="match status" value="1"/>
</dbReference>
<comment type="caution">
    <text evidence="4">The sequence shown here is derived from an EMBL/GenBank/DDBJ whole genome shotgun (WGS) entry which is preliminary data.</text>
</comment>
<feature type="compositionally biased region" description="Low complexity" evidence="2">
    <location>
        <begin position="311"/>
        <end position="332"/>
    </location>
</feature>
<gene>
    <name evidence="4" type="ORF">AB0470_29360</name>
</gene>
<dbReference type="InterPro" id="IPR006015">
    <property type="entry name" value="Universal_stress_UspA"/>
</dbReference>
<protein>
    <submittedName>
        <fullName evidence="4">Universal stress protein</fullName>
    </submittedName>
</protein>
<dbReference type="InterPro" id="IPR006016">
    <property type="entry name" value="UspA"/>
</dbReference>
<name>A0ABV3KWL7_STRGS</name>
<dbReference type="Proteomes" id="UP001553148">
    <property type="component" value="Unassembled WGS sequence"/>
</dbReference>
<dbReference type="PANTHER" id="PTHR46268:SF6">
    <property type="entry name" value="UNIVERSAL STRESS PROTEIN UP12"/>
    <property type="match status" value="1"/>
</dbReference>
<feature type="region of interest" description="Disordered" evidence="2">
    <location>
        <begin position="265"/>
        <end position="369"/>
    </location>
</feature>
<dbReference type="PRINTS" id="PR01438">
    <property type="entry name" value="UNVRSLSTRESS"/>
</dbReference>
<evidence type="ECO:0000256" key="1">
    <source>
        <dbReference type="ARBA" id="ARBA00008791"/>
    </source>
</evidence>
<proteinExistence type="inferred from homology"/>